<organism evidence="1 2">
    <name type="scientific">Entamoeba invadens IP1</name>
    <dbReference type="NCBI Taxonomy" id="370355"/>
    <lineage>
        <taxon>Eukaryota</taxon>
        <taxon>Amoebozoa</taxon>
        <taxon>Evosea</taxon>
        <taxon>Archamoebae</taxon>
        <taxon>Mastigamoebida</taxon>
        <taxon>Entamoebidae</taxon>
        <taxon>Entamoeba</taxon>
    </lineage>
</organism>
<proteinExistence type="predicted"/>
<reference evidence="1 2" key="1">
    <citation type="submission" date="2012-10" db="EMBL/GenBank/DDBJ databases">
        <authorList>
            <person name="Zafar N."/>
            <person name="Inman J."/>
            <person name="Hall N."/>
            <person name="Lorenzi H."/>
            <person name="Caler E."/>
        </authorList>
    </citation>
    <scope>NUCLEOTIDE SEQUENCE [LARGE SCALE GENOMIC DNA]</scope>
    <source>
        <strain evidence="1 2">IP1</strain>
    </source>
</reference>
<name>A0A0A1U0X4_ENTIV</name>
<sequence length="29" mass="3387">MGTHKQWLKNGLPSKNTRGKYFVKLVVKQ</sequence>
<evidence type="ECO:0000313" key="1">
    <source>
        <dbReference type="EMBL" id="ELP87682.1"/>
    </source>
</evidence>
<dbReference type="GeneID" id="14886655"/>
<dbReference type="RefSeq" id="XP_004254453.1">
    <property type="nucleotide sequence ID" value="XM_004254405.1"/>
</dbReference>
<dbReference type="VEuPathDB" id="AmoebaDB:EIN_382660"/>
<dbReference type="AlphaFoldDB" id="A0A0A1U0X4"/>
<keyword evidence="2" id="KW-1185">Reference proteome</keyword>
<accession>A0A0A1U0X4</accession>
<gene>
    <name evidence="1" type="ORF">EIN_382660</name>
</gene>
<protein>
    <submittedName>
        <fullName evidence="1">Uncharacterized protein</fullName>
    </submittedName>
</protein>
<dbReference type="Proteomes" id="UP000014680">
    <property type="component" value="Unassembled WGS sequence"/>
</dbReference>
<evidence type="ECO:0000313" key="2">
    <source>
        <dbReference type="Proteomes" id="UP000014680"/>
    </source>
</evidence>
<dbReference type="KEGG" id="eiv:EIN_382660"/>
<dbReference type="EMBL" id="KB206817">
    <property type="protein sequence ID" value="ELP87682.1"/>
    <property type="molecule type" value="Genomic_DNA"/>
</dbReference>
<feature type="non-terminal residue" evidence="1">
    <location>
        <position position="1"/>
    </location>
</feature>
<feature type="non-terminal residue" evidence="1">
    <location>
        <position position="29"/>
    </location>
</feature>